<organism evidence="1 2">
    <name type="scientific">Micractinium conductrix</name>
    <dbReference type="NCBI Taxonomy" id="554055"/>
    <lineage>
        <taxon>Eukaryota</taxon>
        <taxon>Viridiplantae</taxon>
        <taxon>Chlorophyta</taxon>
        <taxon>core chlorophytes</taxon>
        <taxon>Trebouxiophyceae</taxon>
        <taxon>Chlorellales</taxon>
        <taxon>Chlorellaceae</taxon>
        <taxon>Chlorella clade</taxon>
        <taxon>Micractinium</taxon>
    </lineage>
</organism>
<dbReference type="Gene3D" id="2.160.20.10">
    <property type="entry name" value="Single-stranded right-handed beta-helix, Pectin lyase-like"/>
    <property type="match status" value="2"/>
</dbReference>
<dbReference type="Proteomes" id="UP000239649">
    <property type="component" value="Unassembled WGS sequence"/>
</dbReference>
<keyword evidence="2" id="KW-1185">Reference proteome</keyword>
<gene>
    <name evidence="1" type="primary">g728</name>
    <name evidence="1" type="ORF">C2E20_0728</name>
</gene>
<dbReference type="AlphaFoldDB" id="A0A2P6VQ59"/>
<name>A0A2P6VQ59_9CHLO</name>
<proteinExistence type="predicted"/>
<reference evidence="1 2" key="1">
    <citation type="journal article" date="2018" name="Plant J.">
        <title>Genome sequences of Chlorella sorokiniana UTEX 1602 and Micractinium conductrix SAG 241.80: implications to maltose excretion by a green alga.</title>
        <authorList>
            <person name="Arriola M.B."/>
            <person name="Velmurugan N."/>
            <person name="Zhang Y."/>
            <person name="Plunkett M.H."/>
            <person name="Hondzo H."/>
            <person name="Barney B.M."/>
        </authorList>
    </citation>
    <scope>NUCLEOTIDE SEQUENCE [LARGE SCALE GENOMIC DNA]</scope>
    <source>
        <strain evidence="1 2">SAG 241.80</strain>
    </source>
</reference>
<comment type="caution">
    <text evidence="1">The sequence shown here is derived from an EMBL/GenBank/DDBJ whole genome shotgun (WGS) entry which is preliminary data.</text>
</comment>
<protein>
    <submittedName>
        <fullName evidence="1">Band 7</fullName>
    </submittedName>
</protein>
<dbReference type="EMBL" id="LHPF02000001">
    <property type="protein sequence ID" value="PSC76210.1"/>
    <property type="molecule type" value="Genomic_DNA"/>
</dbReference>
<dbReference type="OrthoDB" id="512437at2759"/>
<sequence>MCATTALEATALQPPIDNGFQNQGRAGVAVLLPAGRYRVTESIEITQSNVVLRGAGADKTVLFLPKPLQAVYGLKWCQLGVELHRRVPHVTNTGGMWVGRWVRLFAAQPLRSVVGRRLLRGPNGRDGLGDTATGRAARPEPGFVPLPDSLYEAGREAQLLGLDQPEDGGIDRDGDGVSDWVPAASADGTLDAYLYHENVVSSGSSPFSSPRIRFASRVTAVGPGWVELERPLLYNIVPEWEVSVYSFQASVQHSGFEGFTIEFQLGPYPSHHQALGYNGIFTSYCANSWVRNVRVINSDTGGETINGDFMTWTNITLDATAPRGTGQTQNRNGHHGLWAAASAYVLFTNITVRTEFIHDLTLDVWAQECAFTNVKGINTNLDMHRGGVHNNLWSNIELGRGTRPFASSGDSSRGAHAASNNTYWNIHVASGAALRLPECGFGPLLTFVGRLGPPLNYPGLGPVRAASVNASAANGAAAPAPAPSFAADAPAAAPAPAMDDAWNEAAQAPAAADGQLASAAADSILPGWCGKRYDWWVEQQRPGVALWPRDLHAAQVATRAVRLRQP</sequence>
<dbReference type="InterPro" id="IPR011050">
    <property type="entry name" value="Pectin_lyase_fold/virulence"/>
</dbReference>
<dbReference type="SUPFAM" id="SSF51126">
    <property type="entry name" value="Pectin lyase-like"/>
    <property type="match status" value="1"/>
</dbReference>
<evidence type="ECO:0000313" key="1">
    <source>
        <dbReference type="EMBL" id="PSC76210.1"/>
    </source>
</evidence>
<accession>A0A2P6VQ59</accession>
<dbReference type="InterPro" id="IPR012334">
    <property type="entry name" value="Pectin_lyas_fold"/>
</dbReference>
<evidence type="ECO:0000313" key="2">
    <source>
        <dbReference type="Proteomes" id="UP000239649"/>
    </source>
</evidence>